<dbReference type="OrthoDB" id="2191243at2759"/>
<dbReference type="EMBL" id="CP119069">
    <property type="protein sequence ID" value="WEL39277.1"/>
    <property type="molecule type" value="Genomic_DNA"/>
</dbReference>
<reference evidence="2 4" key="2">
    <citation type="submission" date="2023-02" db="EMBL/GenBank/DDBJ databases">
        <title>Encephalitozoon hellem ATCC 50451 complete genome.</title>
        <authorList>
            <person name="Mascarenhas dos Santos A.C."/>
            <person name="Julian A.T."/>
            <person name="Pombert J.-F."/>
        </authorList>
    </citation>
    <scope>NUCLEOTIDE SEQUENCE [LARGE SCALE GENOMIC DNA]</scope>
    <source>
        <strain evidence="2 4">ATCC 50451</strain>
    </source>
</reference>
<dbReference type="SUPFAM" id="SSF50729">
    <property type="entry name" value="PH domain-like"/>
    <property type="match status" value="1"/>
</dbReference>
<dbReference type="Proteomes" id="UP001217963">
    <property type="component" value="Chromosome VIII"/>
</dbReference>
<sequence length="446" mass="51125">MGARRNRMRGRGRIQGLGKNAVQEVKEIKKEEKQEGKFNVDFQELSRELSTIELKEENEKCSDGSEESYMKDSCVGDRGEQIRETDAKEVAGESVNVSEEESKIVGTRDDVVNAARMPQALHSVTPNVLTTVIPQTPVRRVLHEEGSNLLVKEEGLMFPSKMIINRYPGHLFIHIDEVERFMTSRKDVESVSIKIESKETLCETKRYPVQPDVGINEMLRVPISRVENGGMPLRFILLLHHKSGRVTKSCETVLTVDSNRIRSVHNNLLESRLGWDNYVSRNLFKSIKSFFTSGAPDAWSLKVYLSFISEDELRLIPAPLPQDLKSLSKWLVVKKFSYNIWFRGFVNIRGDAGKACTNLWKRRYVRCYGYMIFVFNEHSRSLIGTISLVDACFDPSTNNKVYLENFLRISIGQSAVELHFDTKDKYNTCRNALTMMLPQSLFHKKE</sequence>
<keyword evidence="4" id="KW-1185">Reference proteome</keyword>
<name>A0A9Q9CBD7_ENCHE</name>
<reference evidence="1" key="1">
    <citation type="submission" date="2021-05" db="EMBL/GenBank/DDBJ databases">
        <title>Encephalitozoon hellem ATCC 50604 Complete Genome.</title>
        <authorList>
            <person name="Mascarenhas dos Santos A.C."/>
            <person name="Julian A.T."/>
            <person name="Pombert J.-F."/>
        </authorList>
    </citation>
    <scope>NUCLEOTIDE SEQUENCE</scope>
    <source>
        <strain evidence="1">ATCC 50604</strain>
    </source>
</reference>
<proteinExistence type="predicted"/>
<evidence type="ECO:0000313" key="1">
    <source>
        <dbReference type="EMBL" id="UTX43798.1"/>
    </source>
</evidence>
<evidence type="ECO:0000313" key="4">
    <source>
        <dbReference type="Proteomes" id="UP001217963"/>
    </source>
</evidence>
<organism evidence="1 3">
    <name type="scientific">Encephalitozoon hellem</name>
    <name type="common">Microsporidian parasite</name>
    <dbReference type="NCBI Taxonomy" id="27973"/>
    <lineage>
        <taxon>Eukaryota</taxon>
        <taxon>Fungi</taxon>
        <taxon>Fungi incertae sedis</taxon>
        <taxon>Microsporidia</taxon>
        <taxon>Unikaryonidae</taxon>
        <taxon>Encephalitozoon</taxon>
    </lineage>
</organism>
<evidence type="ECO:0000313" key="2">
    <source>
        <dbReference type="EMBL" id="WEL39277.1"/>
    </source>
</evidence>
<dbReference type="EMBL" id="CP075154">
    <property type="protein sequence ID" value="UTX43798.1"/>
    <property type="molecule type" value="Genomic_DNA"/>
</dbReference>
<protein>
    <submittedName>
        <fullName evidence="1">Uncharacterized protein</fullName>
    </submittedName>
</protein>
<accession>A0A9Q9CBD7</accession>
<dbReference type="AlphaFoldDB" id="A0A9Q9CBD7"/>
<dbReference type="Proteomes" id="UP001059546">
    <property type="component" value="Chromosome VIII"/>
</dbReference>
<gene>
    <name evidence="1" type="ORF">GPU96_08g15720</name>
    <name evidence="2" type="ORF">PFJ87_08g01420</name>
</gene>
<evidence type="ECO:0000313" key="3">
    <source>
        <dbReference type="Proteomes" id="UP001059546"/>
    </source>
</evidence>